<accession>A0AAV9SHK9</accession>
<sequence>MKTVFVLRACASVSGFLKRLASWPQNPDRKPRLFAMYQLLRTTLRLPSPPLSLQLAQQTHLSYFVVQAFKFKLANIKKGGCSR</sequence>
<evidence type="ECO:0008006" key="3">
    <source>
        <dbReference type="Google" id="ProtNLM"/>
    </source>
</evidence>
<evidence type="ECO:0000313" key="1">
    <source>
        <dbReference type="EMBL" id="KAK5620779.1"/>
    </source>
</evidence>
<organism evidence="1 2">
    <name type="scientific">Crenichthys baileyi</name>
    <name type="common">White River springfish</name>
    <dbReference type="NCBI Taxonomy" id="28760"/>
    <lineage>
        <taxon>Eukaryota</taxon>
        <taxon>Metazoa</taxon>
        <taxon>Chordata</taxon>
        <taxon>Craniata</taxon>
        <taxon>Vertebrata</taxon>
        <taxon>Euteleostomi</taxon>
        <taxon>Actinopterygii</taxon>
        <taxon>Neopterygii</taxon>
        <taxon>Teleostei</taxon>
        <taxon>Neoteleostei</taxon>
        <taxon>Acanthomorphata</taxon>
        <taxon>Ovalentaria</taxon>
        <taxon>Atherinomorphae</taxon>
        <taxon>Cyprinodontiformes</taxon>
        <taxon>Goodeidae</taxon>
        <taxon>Crenichthys</taxon>
    </lineage>
</organism>
<gene>
    <name evidence="1" type="ORF">CRENBAI_018947</name>
</gene>
<name>A0AAV9SHK9_9TELE</name>
<protein>
    <recommendedName>
        <fullName evidence="3">Secreted protein</fullName>
    </recommendedName>
</protein>
<dbReference type="AlphaFoldDB" id="A0AAV9SHK9"/>
<dbReference type="Proteomes" id="UP001311232">
    <property type="component" value="Unassembled WGS sequence"/>
</dbReference>
<comment type="caution">
    <text evidence="1">The sequence shown here is derived from an EMBL/GenBank/DDBJ whole genome shotgun (WGS) entry which is preliminary data.</text>
</comment>
<keyword evidence="2" id="KW-1185">Reference proteome</keyword>
<proteinExistence type="predicted"/>
<reference evidence="1 2" key="1">
    <citation type="submission" date="2021-06" db="EMBL/GenBank/DDBJ databases">
        <authorList>
            <person name="Palmer J.M."/>
        </authorList>
    </citation>
    <scope>NUCLEOTIDE SEQUENCE [LARGE SCALE GENOMIC DNA]</scope>
    <source>
        <strain evidence="1 2">MEX-2019</strain>
        <tissue evidence="1">Muscle</tissue>
    </source>
</reference>
<evidence type="ECO:0000313" key="2">
    <source>
        <dbReference type="Proteomes" id="UP001311232"/>
    </source>
</evidence>
<dbReference type="EMBL" id="JAHHUM010000336">
    <property type="protein sequence ID" value="KAK5620779.1"/>
    <property type="molecule type" value="Genomic_DNA"/>
</dbReference>